<dbReference type="Pfam" id="PF05585">
    <property type="entry name" value="DUF1758"/>
    <property type="match status" value="1"/>
</dbReference>
<evidence type="ECO:0000313" key="2">
    <source>
        <dbReference type="EMBL" id="CAG4994589.1"/>
    </source>
</evidence>
<dbReference type="InterPro" id="IPR008737">
    <property type="entry name" value="DUF1758"/>
</dbReference>
<sequence length="330" mass="37444">MTTLLRTLIVNITYQRKIKKVRVLLDSGSQRSYVKAKVVEELGLNETGTEIIGHTLFGGMDQLAKVYKCFHVLVSSLDNRFSVRINALQQSDLCGHLPKVNNEKILEKLRDLNIVISDFDYTDTEISLLIGSDYLGSIIHNEMVSLGNNLMAVNTKLGWTLQGPIKVQSTVNTSSTTCFSKTNLSDLWSIELLGIRDPYENKSKKDTEVEVLKTFNDNISVNAQGRYEVSLLWKEGCAGLKTNEMKYEVAFKRLKSTTKKLKSTGDLKMYDHVLQDWKKRDIIERVINDTNTGHYLPHHSVIKLSSMTTRAPPVFDASNTGYKRQQWMDS</sequence>
<accession>A0A8S3X0A1</accession>
<dbReference type="PANTHER" id="PTHR47331">
    <property type="entry name" value="PHD-TYPE DOMAIN-CONTAINING PROTEIN"/>
    <property type="match status" value="1"/>
</dbReference>
<comment type="caution">
    <text evidence="2">The sequence shown here is derived from an EMBL/GenBank/DDBJ whole genome shotgun (WGS) entry which is preliminary data.</text>
</comment>
<gene>
    <name evidence="2" type="ORF">PAPOLLO_LOCUS12651</name>
</gene>
<organism evidence="2 3">
    <name type="scientific">Parnassius apollo</name>
    <name type="common">Apollo butterfly</name>
    <name type="synonym">Papilio apollo</name>
    <dbReference type="NCBI Taxonomy" id="110799"/>
    <lineage>
        <taxon>Eukaryota</taxon>
        <taxon>Metazoa</taxon>
        <taxon>Ecdysozoa</taxon>
        <taxon>Arthropoda</taxon>
        <taxon>Hexapoda</taxon>
        <taxon>Insecta</taxon>
        <taxon>Pterygota</taxon>
        <taxon>Neoptera</taxon>
        <taxon>Endopterygota</taxon>
        <taxon>Lepidoptera</taxon>
        <taxon>Glossata</taxon>
        <taxon>Ditrysia</taxon>
        <taxon>Papilionoidea</taxon>
        <taxon>Papilionidae</taxon>
        <taxon>Parnassiinae</taxon>
        <taxon>Parnassini</taxon>
        <taxon>Parnassius</taxon>
        <taxon>Parnassius</taxon>
    </lineage>
</organism>
<protein>
    <submittedName>
        <fullName evidence="2">(apollo) hypothetical protein</fullName>
    </submittedName>
</protein>
<evidence type="ECO:0000313" key="3">
    <source>
        <dbReference type="Proteomes" id="UP000691718"/>
    </source>
</evidence>
<keyword evidence="3" id="KW-1185">Reference proteome</keyword>
<name>A0A8S3X0A1_PARAO</name>
<dbReference type="PROSITE" id="PS00141">
    <property type="entry name" value="ASP_PROTEASE"/>
    <property type="match status" value="1"/>
</dbReference>
<dbReference type="InterPro" id="IPR001969">
    <property type="entry name" value="Aspartic_peptidase_AS"/>
</dbReference>
<dbReference type="OrthoDB" id="6924427at2759"/>
<evidence type="ECO:0000259" key="1">
    <source>
        <dbReference type="Pfam" id="PF05585"/>
    </source>
</evidence>
<dbReference type="GO" id="GO:0006508">
    <property type="term" value="P:proteolysis"/>
    <property type="evidence" value="ECO:0007669"/>
    <property type="project" value="InterPro"/>
</dbReference>
<dbReference type="AlphaFoldDB" id="A0A8S3X0A1"/>
<dbReference type="PANTHER" id="PTHR47331:SF5">
    <property type="entry name" value="RIBONUCLEASE H"/>
    <property type="match status" value="1"/>
</dbReference>
<reference evidence="2" key="1">
    <citation type="submission" date="2021-04" db="EMBL/GenBank/DDBJ databases">
        <authorList>
            <person name="Tunstrom K."/>
        </authorList>
    </citation>
    <scope>NUCLEOTIDE SEQUENCE</scope>
</reference>
<dbReference type="EMBL" id="CAJQZP010000895">
    <property type="protein sequence ID" value="CAG4994589.1"/>
    <property type="molecule type" value="Genomic_DNA"/>
</dbReference>
<dbReference type="Proteomes" id="UP000691718">
    <property type="component" value="Unassembled WGS sequence"/>
</dbReference>
<dbReference type="GO" id="GO:0004190">
    <property type="term" value="F:aspartic-type endopeptidase activity"/>
    <property type="evidence" value="ECO:0007669"/>
    <property type="project" value="InterPro"/>
</dbReference>
<feature type="domain" description="DUF1758" evidence="1">
    <location>
        <begin position="20"/>
        <end position="162"/>
    </location>
</feature>
<proteinExistence type="predicted"/>